<accession>A0A0A9A4Q7</accession>
<reference evidence="2" key="2">
    <citation type="journal article" date="2015" name="Data Brief">
        <title>Shoot transcriptome of the giant reed, Arundo donax.</title>
        <authorList>
            <person name="Barrero R.A."/>
            <person name="Guerrero F.D."/>
            <person name="Moolhuijzen P."/>
            <person name="Goolsby J.A."/>
            <person name="Tidwell J."/>
            <person name="Bellgard S.E."/>
            <person name="Bellgard M.I."/>
        </authorList>
    </citation>
    <scope>NUCLEOTIDE SEQUENCE</scope>
    <source>
        <tissue evidence="2">Shoot tissue taken approximately 20 cm above the soil surface</tissue>
    </source>
</reference>
<reference evidence="2" key="1">
    <citation type="submission" date="2014-09" db="EMBL/GenBank/DDBJ databases">
        <authorList>
            <person name="Magalhaes I.L.F."/>
            <person name="Oliveira U."/>
            <person name="Santos F.R."/>
            <person name="Vidigal T.H.D.A."/>
            <person name="Brescovit A.D."/>
            <person name="Santos A.J."/>
        </authorList>
    </citation>
    <scope>NUCLEOTIDE SEQUENCE</scope>
    <source>
        <tissue evidence="2">Shoot tissue taken approximately 20 cm above the soil surface</tissue>
    </source>
</reference>
<evidence type="ECO:0000256" key="1">
    <source>
        <dbReference type="SAM" id="MobiDB-lite"/>
    </source>
</evidence>
<proteinExistence type="predicted"/>
<organism evidence="2">
    <name type="scientific">Arundo donax</name>
    <name type="common">Giant reed</name>
    <name type="synonym">Donax arundinaceus</name>
    <dbReference type="NCBI Taxonomy" id="35708"/>
    <lineage>
        <taxon>Eukaryota</taxon>
        <taxon>Viridiplantae</taxon>
        <taxon>Streptophyta</taxon>
        <taxon>Embryophyta</taxon>
        <taxon>Tracheophyta</taxon>
        <taxon>Spermatophyta</taxon>
        <taxon>Magnoliopsida</taxon>
        <taxon>Liliopsida</taxon>
        <taxon>Poales</taxon>
        <taxon>Poaceae</taxon>
        <taxon>PACMAD clade</taxon>
        <taxon>Arundinoideae</taxon>
        <taxon>Arundineae</taxon>
        <taxon>Arundo</taxon>
    </lineage>
</organism>
<name>A0A0A9A4Q7_ARUDO</name>
<dbReference type="AlphaFoldDB" id="A0A0A9A4Q7"/>
<sequence>MRSRIDGENTLTSLMVKMRTQPFS</sequence>
<feature type="region of interest" description="Disordered" evidence="1">
    <location>
        <begin position="1"/>
        <end position="24"/>
    </location>
</feature>
<evidence type="ECO:0000313" key="2">
    <source>
        <dbReference type="EMBL" id="JAD46609.1"/>
    </source>
</evidence>
<dbReference type="EMBL" id="GBRH01251286">
    <property type="protein sequence ID" value="JAD46609.1"/>
    <property type="molecule type" value="Transcribed_RNA"/>
</dbReference>
<protein>
    <submittedName>
        <fullName evidence="2">Uncharacterized protein</fullName>
    </submittedName>
</protein>